<evidence type="ECO:0000313" key="2">
    <source>
        <dbReference type="Proteomes" id="UP000838412"/>
    </source>
</evidence>
<dbReference type="EMBL" id="OV696701">
    <property type="protein sequence ID" value="CAH1247841.1"/>
    <property type="molecule type" value="Genomic_DNA"/>
</dbReference>
<dbReference type="AlphaFoldDB" id="A0A8J9Z6A9"/>
<reference evidence="1" key="1">
    <citation type="submission" date="2022-01" db="EMBL/GenBank/DDBJ databases">
        <authorList>
            <person name="Braso-Vives M."/>
        </authorList>
    </citation>
    <scope>NUCLEOTIDE SEQUENCE</scope>
</reference>
<sequence>MMAYLRQVRCKSVYHKMGLHVLKPTSIHDFEPVKDKVPVANPAQFFRDHGRDYFVCCADFQTTTLVLVKPKENFTLKRDPFFREALRRQAGELFVIPFTQLADVAAEVTGDVAHITTVFVHITLRCGSTLLIKALEASGLMHTLSESDVYANISRYFLSKKDMTEDVTKMLLGLIRHTNTLFNYALLQKDPSKTITCYKMRGQVFPISDLMQRALPEVKNVFLYRNLLDTVDSWAHVMAEKRYWKYWLITALRLDFVYINSFVHWAPTSPWENPLFVSIPVQHGVVWFTTCVWLEFMQKAHKLTKTDAHQCFHVILRYEELCKYKEKMVLKIMDSLGIEGIDEDAKVKIREVFGFNSQTGHSLASRGPCRGESWLGQSEMGIISKIIEHVNMEINRPDCVLNGTMTRI</sequence>
<dbReference type="Gene3D" id="3.40.50.300">
    <property type="entry name" value="P-loop containing nucleotide triphosphate hydrolases"/>
    <property type="match status" value="1"/>
</dbReference>
<proteinExistence type="predicted"/>
<dbReference type="PANTHER" id="PTHR33844">
    <property type="entry name" value="SULFOTRANSFER_1 DOMAIN-CONTAINING PROTEIN"/>
    <property type="match status" value="1"/>
</dbReference>
<dbReference type="OrthoDB" id="5912733at2759"/>
<keyword evidence="2" id="KW-1185">Reference proteome</keyword>
<dbReference type="InterPro" id="IPR027417">
    <property type="entry name" value="P-loop_NTPase"/>
</dbReference>
<gene>
    <name evidence="1" type="primary">Hypp8027</name>
    <name evidence="1" type="ORF">BLAG_LOCUS9386</name>
</gene>
<dbReference type="SUPFAM" id="SSF52540">
    <property type="entry name" value="P-loop containing nucleoside triphosphate hydrolases"/>
    <property type="match status" value="1"/>
</dbReference>
<dbReference type="PANTHER" id="PTHR33844:SF1">
    <property type="entry name" value="SULFOTRANSFERASE DOMAIN-CONTAINING PROTEIN"/>
    <property type="match status" value="1"/>
</dbReference>
<organism evidence="1 2">
    <name type="scientific">Branchiostoma lanceolatum</name>
    <name type="common">Common lancelet</name>
    <name type="synonym">Amphioxus lanceolatum</name>
    <dbReference type="NCBI Taxonomy" id="7740"/>
    <lineage>
        <taxon>Eukaryota</taxon>
        <taxon>Metazoa</taxon>
        <taxon>Chordata</taxon>
        <taxon>Cephalochordata</taxon>
        <taxon>Leptocardii</taxon>
        <taxon>Amphioxiformes</taxon>
        <taxon>Branchiostomatidae</taxon>
        <taxon>Branchiostoma</taxon>
    </lineage>
</organism>
<protein>
    <submittedName>
        <fullName evidence="1">Hypp8027 protein</fullName>
    </submittedName>
</protein>
<accession>A0A8J9Z6A9</accession>
<evidence type="ECO:0000313" key="1">
    <source>
        <dbReference type="EMBL" id="CAH1247841.1"/>
    </source>
</evidence>
<name>A0A8J9Z6A9_BRALA</name>
<dbReference type="Proteomes" id="UP000838412">
    <property type="component" value="Chromosome 16"/>
</dbReference>